<sequence length="96" mass="10810">MVIIRRVVKRSEFMTGGEGDEAPRAPSSDRCEWQQVGNEGVAVTYQPHPFTHPPTALLVSFSARKQNKVYKVFTWKAQHRGGSNYHNSARKILRGG</sequence>
<reference evidence="1 2" key="1">
    <citation type="submission" date="2019-05" db="EMBL/GenBank/DDBJ databases">
        <title>Another draft genome of Portunus trituberculatus and its Hox gene families provides insights of decapod evolution.</title>
        <authorList>
            <person name="Jeong J.-H."/>
            <person name="Song I."/>
            <person name="Kim S."/>
            <person name="Choi T."/>
            <person name="Kim D."/>
            <person name="Ryu S."/>
            <person name="Kim W."/>
        </authorList>
    </citation>
    <scope>NUCLEOTIDE SEQUENCE [LARGE SCALE GENOMIC DNA]</scope>
    <source>
        <tissue evidence="1">Muscle</tissue>
    </source>
</reference>
<evidence type="ECO:0000313" key="2">
    <source>
        <dbReference type="Proteomes" id="UP000324222"/>
    </source>
</evidence>
<protein>
    <submittedName>
        <fullName evidence="1">Uncharacterized protein</fullName>
    </submittedName>
</protein>
<organism evidence="1 2">
    <name type="scientific">Portunus trituberculatus</name>
    <name type="common">Swimming crab</name>
    <name type="synonym">Neptunus trituberculatus</name>
    <dbReference type="NCBI Taxonomy" id="210409"/>
    <lineage>
        <taxon>Eukaryota</taxon>
        <taxon>Metazoa</taxon>
        <taxon>Ecdysozoa</taxon>
        <taxon>Arthropoda</taxon>
        <taxon>Crustacea</taxon>
        <taxon>Multicrustacea</taxon>
        <taxon>Malacostraca</taxon>
        <taxon>Eumalacostraca</taxon>
        <taxon>Eucarida</taxon>
        <taxon>Decapoda</taxon>
        <taxon>Pleocyemata</taxon>
        <taxon>Brachyura</taxon>
        <taxon>Eubrachyura</taxon>
        <taxon>Portunoidea</taxon>
        <taxon>Portunidae</taxon>
        <taxon>Portuninae</taxon>
        <taxon>Portunus</taxon>
    </lineage>
</organism>
<gene>
    <name evidence="1" type="ORF">E2C01_040664</name>
</gene>
<accession>A0A5B7FPD5</accession>
<comment type="caution">
    <text evidence="1">The sequence shown here is derived from an EMBL/GenBank/DDBJ whole genome shotgun (WGS) entry which is preliminary data.</text>
</comment>
<dbReference type="Proteomes" id="UP000324222">
    <property type="component" value="Unassembled WGS sequence"/>
</dbReference>
<proteinExistence type="predicted"/>
<name>A0A5B7FPD5_PORTR</name>
<dbReference type="AlphaFoldDB" id="A0A5B7FPD5"/>
<dbReference type="EMBL" id="VSRR010007457">
    <property type="protein sequence ID" value="MPC46933.1"/>
    <property type="molecule type" value="Genomic_DNA"/>
</dbReference>
<keyword evidence="2" id="KW-1185">Reference proteome</keyword>
<evidence type="ECO:0000313" key="1">
    <source>
        <dbReference type="EMBL" id="MPC46933.1"/>
    </source>
</evidence>